<name>A0A7V8NQV6_9BACT</name>
<accession>A0A7V8NQV6</accession>
<dbReference type="InterPro" id="IPR036942">
    <property type="entry name" value="Beta-barrel_TonB_sf"/>
</dbReference>
<keyword evidence="2" id="KW-0472">Membrane</keyword>
<dbReference type="Pfam" id="PF25183">
    <property type="entry name" value="OMP_b-brl_4"/>
    <property type="match status" value="1"/>
</dbReference>
<dbReference type="AlphaFoldDB" id="A0A7V8NQV6"/>
<dbReference type="EMBL" id="JACDQQ010001172">
    <property type="protein sequence ID" value="MBA0085716.1"/>
    <property type="molecule type" value="Genomic_DNA"/>
</dbReference>
<dbReference type="Proteomes" id="UP000567293">
    <property type="component" value="Unassembled WGS sequence"/>
</dbReference>
<evidence type="ECO:0000313" key="5">
    <source>
        <dbReference type="EMBL" id="MBA0085716.1"/>
    </source>
</evidence>
<dbReference type="SUPFAM" id="SSF56935">
    <property type="entry name" value="Porins"/>
    <property type="match status" value="1"/>
</dbReference>
<feature type="non-terminal residue" evidence="5">
    <location>
        <position position="1"/>
    </location>
</feature>
<sequence>SSGGQITLISQSGTNSYHGSAYWFHQNDDLNANTWENNHTPVIDPVTDKVKTTFTPRPEQRDNRGGLSVGGPLRRDKTFFFGNYEVRRFFQSLEFTRLVPSAALKQGILTFGGVQYNLATSTACGSGGNLPCDPRGIGISPTVQAVWNLMPTGNDNTVPGADGVNILGLRGNVPAPTKNDAVSFKLDHAFTNKVHFFGRYSYFRSLTPNGGQIDLRGSAPTNPSDSNLRGDSIISGLDWQLRPNLLNTFRGGWVRSRQDFTVIRPSSSAAELKLPGTASSASQTGYIALAPGLATGSGFLDTVVDVDTQRARHQAIYDSNKQYGDFLTWTKGKHTIVGGGEMRWLPTIHDRDDKVIGSLNSLVAAIDGDHNFTIPTANRPPGIAASEVTKWDRLYAASLGLVDNVGILTASDGNLNPLPFGSTLIARTTLRAYNFFYQDTWRMKPSLTLTYGLSYGWQTTPQERDGKQTFMVDASGGNQIFTAKDYLNAKAAAAAAGNFYDPTIGYLPIRSSGRNNVMNVDYGDFAPRFSLAWNPSYQGGFLGHLFGDRKTVVRSGYGIAYDRINTVGSVIIPMLGVGFAQTLTVAAPGCAASATPGANCAVNKTAGASIFRVGVDGAIPTPAPLGQQAIPVVPKGFLAETLSFANDPDFKVGRSHMVDFTIQREMRGNMLLEMGYIGRFARDLLNNVNFNSSPIMFKDKVSGQTFAQAYDSLSAQVLNKQTITPQPWFENLIPLAACNGVLGVSATSSTSCLAEGDAGDFTSFNVSDLFLIMDIVRGLGAGLPTFNNLNILDMFVRTHRDFSNYSAAFLALHNRGWHGVQFDLNYTYSKSLDQIGTVQNSASYFASSFNPAYEYGPSFFDRTHVFNLTYNYDLPFGGGHRLGSSNHESLNKIIGGWFTSGIFRANSGAPLTVVEGQSGSSLGGGIIFGVAQAAIPLRNPSSIGGGLNSLPCAGPGNPGSTADGPGCQSLYPPGTTLNGTGLDYFKDPSAVLKDFRPILLASDGRTGRSRPLRGFGLWNFDLRIGKETKIHERYSFEFSAALFNAFNHVNFQDPTLDLTNLPTFGVVSQSLTPANRNASSRWVQLGLRFNF</sequence>
<dbReference type="InterPro" id="IPR057601">
    <property type="entry name" value="Oar-like_b-barrel"/>
</dbReference>
<evidence type="ECO:0000313" key="6">
    <source>
        <dbReference type="Proteomes" id="UP000567293"/>
    </source>
</evidence>
<dbReference type="Gene3D" id="2.40.170.20">
    <property type="entry name" value="TonB-dependent receptor, beta-barrel domain"/>
    <property type="match status" value="1"/>
</dbReference>
<proteinExistence type="predicted"/>
<gene>
    <name evidence="5" type="ORF">HRJ53_12030</name>
</gene>
<keyword evidence="3" id="KW-0998">Cell outer membrane</keyword>
<dbReference type="GO" id="GO:0009279">
    <property type="term" value="C:cell outer membrane"/>
    <property type="evidence" value="ECO:0007669"/>
    <property type="project" value="UniProtKB-SubCell"/>
</dbReference>
<comment type="caution">
    <text evidence="5">The sequence shown here is derived from an EMBL/GenBank/DDBJ whole genome shotgun (WGS) entry which is preliminary data.</text>
</comment>
<evidence type="ECO:0000256" key="3">
    <source>
        <dbReference type="ARBA" id="ARBA00023237"/>
    </source>
</evidence>
<reference evidence="5" key="1">
    <citation type="submission" date="2020-06" db="EMBL/GenBank/DDBJ databases">
        <title>Legume-microbial interactions unlock mineral nutrients during tropical forest succession.</title>
        <authorList>
            <person name="Epihov D.Z."/>
        </authorList>
    </citation>
    <scope>NUCLEOTIDE SEQUENCE [LARGE SCALE GENOMIC DNA]</scope>
    <source>
        <strain evidence="5">Pan2503</strain>
    </source>
</reference>
<feature type="domain" description="TonB-dependent transporter Oar-like beta-barrel" evidence="4">
    <location>
        <begin position="10"/>
        <end position="1076"/>
    </location>
</feature>
<comment type="subcellular location">
    <subcellularLocation>
        <location evidence="1">Cell outer membrane</location>
    </subcellularLocation>
</comment>
<evidence type="ECO:0000259" key="4">
    <source>
        <dbReference type="Pfam" id="PF25183"/>
    </source>
</evidence>
<organism evidence="5 6">
    <name type="scientific">Candidatus Acidiferrum panamense</name>
    <dbReference type="NCBI Taxonomy" id="2741543"/>
    <lineage>
        <taxon>Bacteria</taxon>
        <taxon>Pseudomonadati</taxon>
        <taxon>Acidobacteriota</taxon>
        <taxon>Terriglobia</taxon>
        <taxon>Candidatus Acidiferrales</taxon>
        <taxon>Candidatus Acidiferrum</taxon>
    </lineage>
</organism>
<protein>
    <recommendedName>
        <fullName evidence="4">TonB-dependent transporter Oar-like beta-barrel domain-containing protein</fullName>
    </recommendedName>
</protein>
<keyword evidence="6" id="KW-1185">Reference proteome</keyword>
<evidence type="ECO:0000256" key="2">
    <source>
        <dbReference type="ARBA" id="ARBA00023136"/>
    </source>
</evidence>
<evidence type="ECO:0000256" key="1">
    <source>
        <dbReference type="ARBA" id="ARBA00004442"/>
    </source>
</evidence>